<keyword evidence="2" id="KW-0472">Membrane</keyword>
<keyword evidence="2" id="KW-1133">Transmembrane helix</keyword>
<feature type="transmembrane region" description="Helical" evidence="2">
    <location>
        <begin position="45"/>
        <end position="67"/>
    </location>
</feature>
<comment type="caution">
    <text evidence="3">The sequence shown here is derived from an EMBL/GenBank/DDBJ whole genome shotgun (WGS) entry which is preliminary data.</text>
</comment>
<feature type="compositionally biased region" description="Pro residues" evidence="1">
    <location>
        <begin position="7"/>
        <end position="17"/>
    </location>
</feature>
<accession>A0A135V3A9</accession>
<feature type="region of interest" description="Disordered" evidence="1">
    <location>
        <begin position="223"/>
        <end position="246"/>
    </location>
</feature>
<dbReference type="AlphaFoldDB" id="A0A135V3A9"/>
<dbReference type="EMBL" id="JFFI01000539">
    <property type="protein sequence ID" value="KXH67138.1"/>
    <property type="molecule type" value="Genomic_DNA"/>
</dbReference>
<keyword evidence="4" id="KW-1185">Reference proteome</keyword>
<feature type="compositionally biased region" description="Pro residues" evidence="1">
    <location>
        <begin position="316"/>
        <end position="326"/>
    </location>
</feature>
<sequence length="326" mass="35789">MERPHRPPPLTIPPPPRSRTRVRRPRRPNAQQARQFKRWLLRAQIANDVAHVAAASILLWIMSWFLYNVSFPLTYRTGFVLSSSTIPLKIVPSYTSQFSIHVLTIINSPAAVALIAFLSTDILLDARSIVHAHDPWPGWTLLLRLVLGASLIAIFWVYIALGDVFARGFTYWGMPDTYGRVLAYMFLWGIGLWDLLFVVLCRRWLGKEVKRYGTKARRVFGDGNGRRGGRGRMSPGGSALRLGSAGGEAPGRIEVVDVEAARPVDEEGDGGVGAGGRVGLPVRMGVRRVKNSVSASVNSVASGTVPGNRMGNEDSSPPPPAFMRPT</sequence>
<feature type="compositionally biased region" description="Basic residues" evidence="1">
    <location>
        <begin position="18"/>
        <end position="27"/>
    </location>
</feature>
<evidence type="ECO:0000313" key="3">
    <source>
        <dbReference type="EMBL" id="KXH67138.1"/>
    </source>
</evidence>
<reference evidence="3 4" key="1">
    <citation type="submission" date="2014-02" db="EMBL/GenBank/DDBJ databases">
        <title>The genome sequence of Colletotrichum salicis CBS 607.94.</title>
        <authorList>
            <person name="Baroncelli R."/>
            <person name="Thon M.R."/>
        </authorList>
    </citation>
    <scope>NUCLEOTIDE SEQUENCE [LARGE SCALE GENOMIC DNA]</scope>
    <source>
        <strain evidence="3 4">CBS 607.94</strain>
    </source>
</reference>
<dbReference type="OrthoDB" id="5209398at2759"/>
<dbReference type="Proteomes" id="UP000070121">
    <property type="component" value="Unassembled WGS sequence"/>
</dbReference>
<evidence type="ECO:0000256" key="1">
    <source>
        <dbReference type="SAM" id="MobiDB-lite"/>
    </source>
</evidence>
<feature type="compositionally biased region" description="Low complexity" evidence="1">
    <location>
        <begin position="291"/>
        <end position="302"/>
    </location>
</feature>
<gene>
    <name evidence="3" type="ORF">CSAL01_08735</name>
</gene>
<feature type="transmembrane region" description="Helical" evidence="2">
    <location>
        <begin position="141"/>
        <end position="161"/>
    </location>
</feature>
<name>A0A135V3A9_9PEZI</name>
<feature type="transmembrane region" description="Helical" evidence="2">
    <location>
        <begin position="98"/>
        <end position="120"/>
    </location>
</feature>
<feature type="region of interest" description="Disordered" evidence="1">
    <location>
        <begin position="291"/>
        <end position="326"/>
    </location>
</feature>
<feature type="region of interest" description="Disordered" evidence="1">
    <location>
        <begin position="1"/>
        <end position="31"/>
    </location>
</feature>
<proteinExistence type="predicted"/>
<keyword evidence="2" id="KW-0812">Transmembrane</keyword>
<protein>
    <submittedName>
        <fullName evidence="3">Uncharacterized protein</fullName>
    </submittedName>
</protein>
<evidence type="ECO:0000313" key="4">
    <source>
        <dbReference type="Proteomes" id="UP000070121"/>
    </source>
</evidence>
<evidence type="ECO:0000256" key="2">
    <source>
        <dbReference type="SAM" id="Phobius"/>
    </source>
</evidence>
<organism evidence="3 4">
    <name type="scientific">Colletotrichum salicis</name>
    <dbReference type="NCBI Taxonomy" id="1209931"/>
    <lineage>
        <taxon>Eukaryota</taxon>
        <taxon>Fungi</taxon>
        <taxon>Dikarya</taxon>
        <taxon>Ascomycota</taxon>
        <taxon>Pezizomycotina</taxon>
        <taxon>Sordariomycetes</taxon>
        <taxon>Hypocreomycetidae</taxon>
        <taxon>Glomerellales</taxon>
        <taxon>Glomerellaceae</taxon>
        <taxon>Colletotrichum</taxon>
        <taxon>Colletotrichum acutatum species complex</taxon>
    </lineage>
</organism>
<feature type="transmembrane region" description="Helical" evidence="2">
    <location>
        <begin position="181"/>
        <end position="201"/>
    </location>
</feature>
<feature type="compositionally biased region" description="Low complexity" evidence="1">
    <location>
        <begin position="232"/>
        <end position="243"/>
    </location>
</feature>